<keyword evidence="3" id="KW-1185">Reference proteome</keyword>
<evidence type="ECO:0000313" key="2">
    <source>
        <dbReference type="EMBL" id="OCK82164.1"/>
    </source>
</evidence>
<evidence type="ECO:0000313" key="3">
    <source>
        <dbReference type="Proteomes" id="UP000250266"/>
    </source>
</evidence>
<evidence type="ECO:0008006" key="4">
    <source>
        <dbReference type="Google" id="ProtNLM"/>
    </source>
</evidence>
<feature type="region of interest" description="Disordered" evidence="1">
    <location>
        <begin position="28"/>
        <end position="68"/>
    </location>
</feature>
<protein>
    <recommendedName>
        <fullName evidence="4">RRM Nup35-type domain-containing protein</fullName>
    </recommendedName>
</protein>
<proteinExistence type="predicted"/>
<dbReference type="AlphaFoldDB" id="A0A8E2EE81"/>
<dbReference type="Proteomes" id="UP000250266">
    <property type="component" value="Unassembled WGS sequence"/>
</dbReference>
<feature type="compositionally biased region" description="Low complexity" evidence="1">
    <location>
        <begin position="320"/>
        <end position="331"/>
    </location>
</feature>
<reference evidence="2 3" key="1">
    <citation type="journal article" date="2016" name="Nat. Commun.">
        <title>Ectomycorrhizal ecology is imprinted in the genome of the dominant symbiotic fungus Cenococcum geophilum.</title>
        <authorList>
            <consortium name="DOE Joint Genome Institute"/>
            <person name="Peter M."/>
            <person name="Kohler A."/>
            <person name="Ohm R.A."/>
            <person name="Kuo A."/>
            <person name="Krutzmann J."/>
            <person name="Morin E."/>
            <person name="Arend M."/>
            <person name="Barry K.W."/>
            <person name="Binder M."/>
            <person name="Choi C."/>
            <person name="Clum A."/>
            <person name="Copeland A."/>
            <person name="Grisel N."/>
            <person name="Haridas S."/>
            <person name="Kipfer T."/>
            <person name="LaButti K."/>
            <person name="Lindquist E."/>
            <person name="Lipzen A."/>
            <person name="Maire R."/>
            <person name="Meier B."/>
            <person name="Mihaltcheva S."/>
            <person name="Molinier V."/>
            <person name="Murat C."/>
            <person name="Poggeler S."/>
            <person name="Quandt C.A."/>
            <person name="Sperisen C."/>
            <person name="Tritt A."/>
            <person name="Tisserant E."/>
            <person name="Crous P.W."/>
            <person name="Henrissat B."/>
            <person name="Nehls U."/>
            <person name="Egli S."/>
            <person name="Spatafora J.W."/>
            <person name="Grigoriev I.V."/>
            <person name="Martin F.M."/>
        </authorList>
    </citation>
    <scope>NUCLEOTIDE SEQUENCE [LARGE SCALE GENOMIC DNA]</scope>
    <source>
        <strain evidence="2 3">CBS 459.81</strain>
    </source>
</reference>
<gene>
    <name evidence="2" type="ORF">K432DRAFT_433675</name>
</gene>
<name>A0A8E2EE81_9PEZI</name>
<dbReference type="OrthoDB" id="8033832at2759"/>
<feature type="compositionally biased region" description="Basic and acidic residues" evidence="1">
    <location>
        <begin position="30"/>
        <end position="42"/>
    </location>
</feature>
<feature type="compositionally biased region" description="Low complexity" evidence="1">
    <location>
        <begin position="256"/>
        <end position="290"/>
    </location>
</feature>
<dbReference type="EMBL" id="KV744897">
    <property type="protein sequence ID" value="OCK82164.1"/>
    <property type="molecule type" value="Genomic_DNA"/>
</dbReference>
<dbReference type="InterPro" id="IPR012677">
    <property type="entry name" value="Nucleotide-bd_a/b_plait_sf"/>
</dbReference>
<feature type="region of interest" description="Disordered" evidence="1">
    <location>
        <begin position="243"/>
        <end position="338"/>
    </location>
</feature>
<sequence>MQVHAVPDAERAFDSTGRQLPWGYEYADSDLNHRRLPEEKGPFGKATRRRGMSRSKTTTPAARKEEDQTKLENLKVMDDIFTSYKQNQELKAKESLRVRKPSGTAGGLPLSASVPNLEAAAAPASTQPTTAKEPTEVILYGFGSEIQWAAIEYFERVSYGQIYEDYDRHPPTSKYNLSLSLSRASAQRNISQVALRKKNEYVGGLHWIKVTFDSPEAAERACHYSPHTIHGYTVYAERYRGTGPSSDVPIPANRGPMSSQTTSPNPTSSHTLPAETASSETASSATATASVPISLQQRHSEPRVPASFPGSSQDIRSRDGTSSSSVTVTGSQFEKPRQATLRIPGAKLAVLLPAEQAFLPAAPRWQQTLGSWPIIGWIFGSGHEFIGNQVPRKEDGSFDYENASVYWKFWNMIDSCLGTDFCGVRGDDDE</sequence>
<dbReference type="Gene3D" id="3.30.70.330">
    <property type="match status" value="1"/>
</dbReference>
<accession>A0A8E2EE81</accession>
<feature type="region of interest" description="Disordered" evidence="1">
    <location>
        <begin position="92"/>
        <end position="111"/>
    </location>
</feature>
<evidence type="ECO:0000256" key="1">
    <source>
        <dbReference type="SAM" id="MobiDB-lite"/>
    </source>
</evidence>
<organism evidence="2 3">
    <name type="scientific">Lepidopterella palustris CBS 459.81</name>
    <dbReference type="NCBI Taxonomy" id="1314670"/>
    <lineage>
        <taxon>Eukaryota</taxon>
        <taxon>Fungi</taxon>
        <taxon>Dikarya</taxon>
        <taxon>Ascomycota</taxon>
        <taxon>Pezizomycotina</taxon>
        <taxon>Dothideomycetes</taxon>
        <taxon>Pleosporomycetidae</taxon>
        <taxon>Mytilinidiales</taxon>
        <taxon>Argynnaceae</taxon>
        <taxon>Lepidopterella</taxon>
    </lineage>
</organism>